<dbReference type="Pfam" id="PF13413">
    <property type="entry name" value="HTH_25"/>
    <property type="match status" value="1"/>
</dbReference>
<dbReference type="InterPro" id="IPR025194">
    <property type="entry name" value="RodZ-like_C"/>
</dbReference>
<dbReference type="Pfam" id="PF13464">
    <property type="entry name" value="RodZ_C"/>
    <property type="match status" value="1"/>
</dbReference>
<dbReference type="Proteomes" id="UP000051655">
    <property type="component" value="Unassembled WGS sequence"/>
</dbReference>
<accession>A0A0R2JCV7</accession>
<dbReference type="PANTHER" id="PTHR34475:SF1">
    <property type="entry name" value="CYTOSKELETON PROTEIN RODZ"/>
    <property type="match status" value="1"/>
</dbReference>
<dbReference type="PANTHER" id="PTHR34475">
    <property type="match status" value="1"/>
</dbReference>
<feature type="transmembrane region" description="Helical" evidence="2">
    <location>
        <begin position="128"/>
        <end position="149"/>
    </location>
</feature>
<dbReference type="CDD" id="cd00093">
    <property type="entry name" value="HTH_XRE"/>
    <property type="match status" value="1"/>
</dbReference>
<evidence type="ECO:0000256" key="2">
    <source>
        <dbReference type="SAM" id="Phobius"/>
    </source>
</evidence>
<name>A0A0R2JCV7_9LACO</name>
<dbReference type="InterPro" id="IPR001387">
    <property type="entry name" value="Cro/C1-type_HTH"/>
</dbReference>
<feature type="region of interest" description="Disordered" evidence="1">
    <location>
        <begin position="152"/>
        <end position="192"/>
    </location>
</feature>
<reference evidence="4 5" key="1">
    <citation type="journal article" date="2015" name="Genome Announc.">
        <title>Expanding the biotechnology potential of lactobacilli through comparative genomics of 213 strains and associated genera.</title>
        <authorList>
            <person name="Sun Z."/>
            <person name="Harris H.M."/>
            <person name="McCann A."/>
            <person name="Guo C."/>
            <person name="Argimon S."/>
            <person name="Zhang W."/>
            <person name="Yang X."/>
            <person name="Jeffery I.B."/>
            <person name="Cooney J.C."/>
            <person name="Kagawa T.F."/>
            <person name="Liu W."/>
            <person name="Song Y."/>
            <person name="Salvetti E."/>
            <person name="Wrobel A."/>
            <person name="Rasinkangas P."/>
            <person name="Parkhill J."/>
            <person name="Rea M.C."/>
            <person name="O'Sullivan O."/>
            <person name="Ritari J."/>
            <person name="Douillard F.P."/>
            <person name="Paul Ross R."/>
            <person name="Yang R."/>
            <person name="Briner A.E."/>
            <person name="Felis G.E."/>
            <person name="de Vos W.M."/>
            <person name="Barrangou R."/>
            <person name="Klaenhammer T.R."/>
            <person name="Caufield P.W."/>
            <person name="Cui Y."/>
            <person name="Zhang H."/>
            <person name="O'Toole P.W."/>
        </authorList>
    </citation>
    <scope>NUCLEOTIDE SEQUENCE [LARGE SCALE GENOMIC DNA]</scope>
    <source>
        <strain evidence="4 5">DSM 20593</strain>
    </source>
</reference>
<feature type="compositionally biased region" description="Low complexity" evidence="1">
    <location>
        <begin position="157"/>
        <end position="171"/>
    </location>
</feature>
<dbReference type="EMBL" id="JQBP01000003">
    <property type="protein sequence ID" value="KRN75147.1"/>
    <property type="molecule type" value="Genomic_DNA"/>
</dbReference>
<evidence type="ECO:0000313" key="5">
    <source>
        <dbReference type="Proteomes" id="UP000051655"/>
    </source>
</evidence>
<dbReference type="PATRIC" id="fig|1616.3.peg.929"/>
<dbReference type="OrthoDB" id="9797543at2"/>
<keyword evidence="2" id="KW-1133">Transmembrane helix</keyword>
<dbReference type="InterPro" id="IPR050400">
    <property type="entry name" value="Bact_Cytoskel_RodZ"/>
</dbReference>
<dbReference type="STRING" id="1616.IV73_GL000908"/>
<dbReference type="Gene3D" id="1.10.260.40">
    <property type="entry name" value="lambda repressor-like DNA-binding domains"/>
    <property type="match status" value="1"/>
</dbReference>
<dbReference type="AlphaFoldDB" id="A0A0R2JCV7"/>
<keyword evidence="2" id="KW-0812">Transmembrane</keyword>
<dbReference type="RefSeq" id="WP_057755363.1">
    <property type="nucleotide sequence ID" value="NZ_JQBP01000003.1"/>
</dbReference>
<dbReference type="SUPFAM" id="SSF47413">
    <property type="entry name" value="lambda repressor-like DNA-binding domains"/>
    <property type="match status" value="1"/>
</dbReference>
<sequence>MADIEQKGIGEELQAARIAKGLSLDDIQAQTKIQKRYLQAIENDQFDQLPGSFYERAFTRQYAAVVGLDAEDLLERHALDTKIPADETKPVVDQSAMRINAGENVSRAGMRQDEAKRVKQANNMLPKVIMGVAAIAIVVVIWALVANFAGHSKDTSENSNVSVSSSIVSKSSSKESSAEKSSSSSKQETKTEIGAPAVVGNVSTIAVKVPAEGERKLTLVGTNGDSWNQIKSNTGAVLYSGTVHANETKEIVVDNTVTGVSVQIGNANNLKLQFNGEDVKLNNTGFVWQAVLNITSAQAPVASSQH</sequence>
<comment type="caution">
    <text evidence="4">The sequence shown here is derived from an EMBL/GenBank/DDBJ whole genome shotgun (WGS) entry which is preliminary data.</text>
</comment>
<proteinExistence type="predicted"/>
<evidence type="ECO:0000256" key="1">
    <source>
        <dbReference type="SAM" id="MobiDB-lite"/>
    </source>
</evidence>
<evidence type="ECO:0000259" key="3">
    <source>
        <dbReference type="Pfam" id="PF13464"/>
    </source>
</evidence>
<keyword evidence="5" id="KW-1185">Reference proteome</keyword>
<dbReference type="InterPro" id="IPR010982">
    <property type="entry name" value="Lambda_DNA-bd_dom_sf"/>
</dbReference>
<feature type="domain" description="Cytoskeleton protein RodZ-like C-terminal" evidence="3">
    <location>
        <begin position="223"/>
        <end position="283"/>
    </location>
</feature>
<protein>
    <recommendedName>
        <fullName evidence="3">Cytoskeleton protein RodZ-like C-terminal domain-containing protein</fullName>
    </recommendedName>
</protein>
<gene>
    <name evidence="4" type="ORF">IV73_GL000908</name>
</gene>
<keyword evidence="2" id="KW-0472">Membrane</keyword>
<dbReference type="GO" id="GO:0003677">
    <property type="term" value="F:DNA binding"/>
    <property type="evidence" value="ECO:0007669"/>
    <property type="project" value="InterPro"/>
</dbReference>
<evidence type="ECO:0000313" key="4">
    <source>
        <dbReference type="EMBL" id="KRN75147.1"/>
    </source>
</evidence>
<organism evidence="4 5">
    <name type="scientific">Weissella kandleri</name>
    <dbReference type="NCBI Taxonomy" id="1616"/>
    <lineage>
        <taxon>Bacteria</taxon>
        <taxon>Bacillati</taxon>
        <taxon>Bacillota</taxon>
        <taxon>Bacilli</taxon>
        <taxon>Lactobacillales</taxon>
        <taxon>Lactobacillaceae</taxon>
        <taxon>Weissella</taxon>
    </lineage>
</organism>